<dbReference type="EMBL" id="PGOL01001962">
    <property type="protein sequence ID" value="PKI52210.1"/>
    <property type="molecule type" value="Genomic_DNA"/>
</dbReference>
<proteinExistence type="predicted"/>
<evidence type="ECO:0000313" key="1">
    <source>
        <dbReference type="EMBL" id="PKI52210.1"/>
    </source>
</evidence>
<organism evidence="1 2">
    <name type="scientific">Punica granatum</name>
    <name type="common">Pomegranate</name>
    <dbReference type="NCBI Taxonomy" id="22663"/>
    <lineage>
        <taxon>Eukaryota</taxon>
        <taxon>Viridiplantae</taxon>
        <taxon>Streptophyta</taxon>
        <taxon>Embryophyta</taxon>
        <taxon>Tracheophyta</taxon>
        <taxon>Spermatophyta</taxon>
        <taxon>Magnoliopsida</taxon>
        <taxon>eudicotyledons</taxon>
        <taxon>Gunneridae</taxon>
        <taxon>Pentapetalae</taxon>
        <taxon>rosids</taxon>
        <taxon>malvids</taxon>
        <taxon>Myrtales</taxon>
        <taxon>Lythraceae</taxon>
        <taxon>Punica</taxon>
    </lineage>
</organism>
<dbReference type="Proteomes" id="UP000233551">
    <property type="component" value="Unassembled WGS sequence"/>
</dbReference>
<accession>A0A2I0J8J2</accession>
<evidence type="ECO:0000313" key="2">
    <source>
        <dbReference type="Proteomes" id="UP000233551"/>
    </source>
</evidence>
<reference evidence="1 2" key="1">
    <citation type="submission" date="2017-11" db="EMBL/GenBank/DDBJ databases">
        <title>De-novo sequencing of pomegranate (Punica granatum L.) genome.</title>
        <authorList>
            <person name="Akparov Z."/>
            <person name="Amiraslanov A."/>
            <person name="Hajiyeva S."/>
            <person name="Abbasov M."/>
            <person name="Kaur K."/>
            <person name="Hamwieh A."/>
            <person name="Solovyev V."/>
            <person name="Salamov A."/>
            <person name="Braich B."/>
            <person name="Kosarev P."/>
            <person name="Mahmoud A."/>
            <person name="Hajiyev E."/>
            <person name="Babayeva S."/>
            <person name="Izzatullayeva V."/>
            <person name="Mammadov A."/>
            <person name="Mammadov A."/>
            <person name="Sharifova S."/>
            <person name="Ojaghi J."/>
            <person name="Eynullazada K."/>
            <person name="Bayramov B."/>
            <person name="Abdulazimova A."/>
            <person name="Shahmuradov I."/>
        </authorList>
    </citation>
    <scope>NUCLEOTIDE SEQUENCE [LARGE SCALE GENOMIC DNA]</scope>
    <source>
        <strain evidence="2">cv. AG2017</strain>
        <tissue evidence="1">Leaf</tissue>
    </source>
</reference>
<dbReference type="AlphaFoldDB" id="A0A2I0J8J2"/>
<comment type="caution">
    <text evidence="1">The sequence shown here is derived from an EMBL/GenBank/DDBJ whole genome shotgun (WGS) entry which is preliminary data.</text>
</comment>
<name>A0A2I0J8J2_PUNGR</name>
<protein>
    <submittedName>
        <fullName evidence="1">Uncharacterized protein</fullName>
    </submittedName>
</protein>
<sequence length="159" mass="17562">MPKDHREPPIEPFLYRVSVGSVLPRLGPSLFTDPDFVFDFRKIYACSPPKTTIDAILILLGIQHNWPRAKIPSRSTGTAPTSRTASRICHRPDFTDSGLFVPGGKIDFPKPFFRLSSTFPASQGKPMEPLGLTPREVAESSSWLPRAMDGLLSPTQVVS</sequence>
<gene>
    <name evidence="1" type="ORF">CRG98_027385</name>
</gene>
<keyword evidence="2" id="KW-1185">Reference proteome</keyword>